<keyword evidence="15" id="KW-0966">Cell projection</keyword>
<proteinExistence type="inferred from homology"/>
<evidence type="ECO:0000256" key="13">
    <source>
        <dbReference type="ARBA" id="ARBA00023224"/>
    </source>
</evidence>
<evidence type="ECO:0000256" key="17">
    <source>
        <dbReference type="SAM" id="MobiDB-lite"/>
    </source>
</evidence>
<sequence length="627" mass="71401">MSEKKSCLKFSSALFTNYYNPHRTGHVYEKNNSRFLARVGGGSPGNIRGVVLLDLDLSLLEINQCATKESGLFAGTHRCRERAHGFVNSMFSPALVMFTSCQQCVHLPGNEFRWGSYECHCKAGFYSPGPKGHNNRVFDGRQVEMAYLEMVDNISLKLHTGDYTLIYSCKYKQDFMCLPCRKGCSQCEEDEPCIVEYDVWLRGIPLGIQSFTMTITLVVGIVVARLRKTKVMRSSVWVLLEMVLLGALLLYATVVIQYFEPDEMNCLLVPWFREVGFAILYGTLLLKIYSRILAEFQSRKAHRVHVRDKDLFKSLAVILVVVLGYMAAWTAVNADHLAQNSTLLQTAVTADNLSYVLCKFLWWDYAIEMGQCPGCCPRPCSWESACTCATVCELRPLTTSEGRYVTVAIAYELFISVAFYVVKHLWWLELHPDYFFLLYFLRCQATVTINLLILLGPKLWYAHRPPEDDRMRTRAYSQSDVQDSTAPETMKLNVGISSNGDVDVGEISLTEMDPEDIRAELKRLYTQLQIYKTKTMRKDNPHISKRRGGRKQTHRRFSLQAFHHKHRHHHEHEHEHEMSKTPEESTNSAEAMTFPMEPSVKEEPEGSSGSGSGARNVPSVSFKPGHT</sequence>
<evidence type="ECO:0000256" key="4">
    <source>
        <dbReference type="ARBA" id="ARBA00022692"/>
    </source>
</evidence>
<dbReference type="Pfam" id="PF00003">
    <property type="entry name" value="7tm_3"/>
    <property type="match status" value="1"/>
</dbReference>
<dbReference type="OrthoDB" id="5823771at2759"/>
<evidence type="ECO:0000256" key="8">
    <source>
        <dbReference type="ARBA" id="ARBA00023040"/>
    </source>
</evidence>
<keyword evidence="13" id="KW-0807">Transducer</keyword>
<dbReference type="PANTHER" id="PTHR32546:SF26">
    <property type="entry name" value="SMOG, ISOFORM D"/>
    <property type="match status" value="1"/>
</dbReference>
<feature type="transmembrane region" description="Helical" evidence="18">
    <location>
        <begin position="271"/>
        <end position="290"/>
    </location>
</feature>
<keyword evidence="10" id="KW-1015">Disulfide bond</keyword>
<dbReference type="GO" id="GO:0005886">
    <property type="term" value="C:plasma membrane"/>
    <property type="evidence" value="ECO:0007669"/>
    <property type="project" value="UniProtKB-SubCell"/>
</dbReference>
<keyword evidence="11" id="KW-0675">Receptor</keyword>
<dbReference type="PROSITE" id="PS50259">
    <property type="entry name" value="G_PROTEIN_RECEP_F3_4"/>
    <property type="match status" value="1"/>
</dbReference>
<evidence type="ECO:0000256" key="10">
    <source>
        <dbReference type="ARBA" id="ARBA00023157"/>
    </source>
</evidence>
<feature type="domain" description="G-protein coupled receptors family 3 profile" evidence="19">
    <location>
        <begin position="201"/>
        <end position="287"/>
    </location>
</feature>
<feature type="region of interest" description="Disordered" evidence="17">
    <location>
        <begin position="535"/>
        <end position="554"/>
    </location>
</feature>
<evidence type="ECO:0000256" key="16">
    <source>
        <dbReference type="ARBA" id="ARBA00034104"/>
    </source>
</evidence>
<feature type="compositionally biased region" description="Basic and acidic residues" evidence="17">
    <location>
        <begin position="572"/>
        <end position="583"/>
    </location>
</feature>
<feature type="transmembrane region" description="Helical" evidence="18">
    <location>
        <begin position="404"/>
        <end position="422"/>
    </location>
</feature>
<evidence type="ECO:0000256" key="6">
    <source>
        <dbReference type="ARBA" id="ARBA00022989"/>
    </source>
</evidence>
<protein>
    <recommendedName>
        <fullName evidence="19">G-protein coupled receptors family 3 profile domain-containing protein</fullName>
    </recommendedName>
</protein>
<evidence type="ECO:0000313" key="20">
    <source>
        <dbReference type="EMBL" id="PVD38969.1"/>
    </source>
</evidence>
<dbReference type="CDD" id="cd15293">
    <property type="entry name" value="7tmC_GPR158-like"/>
    <property type="match status" value="1"/>
</dbReference>
<evidence type="ECO:0000256" key="18">
    <source>
        <dbReference type="SAM" id="Phobius"/>
    </source>
</evidence>
<keyword evidence="8" id="KW-0297">G-protein coupled receptor</keyword>
<keyword evidence="7" id="KW-0770">Synapse</keyword>
<evidence type="ECO:0000256" key="9">
    <source>
        <dbReference type="ARBA" id="ARBA00023136"/>
    </source>
</evidence>
<feature type="transmembrane region" description="Helical" evidence="18">
    <location>
        <begin position="199"/>
        <end position="224"/>
    </location>
</feature>
<comment type="subcellular location">
    <subcellularLocation>
        <location evidence="1">Cell projection</location>
        <location evidence="1">Neuron projection</location>
    </subcellularLocation>
    <subcellularLocation>
        <location evidence="16">Postsynaptic cell membrane</location>
        <topology evidence="16">Multi-pass membrane protein</topology>
    </subcellularLocation>
</comment>
<keyword evidence="3" id="KW-1003">Cell membrane</keyword>
<dbReference type="Proteomes" id="UP000245119">
    <property type="component" value="Linkage Group LG1"/>
</dbReference>
<evidence type="ECO:0000259" key="19">
    <source>
        <dbReference type="PROSITE" id="PS50259"/>
    </source>
</evidence>
<evidence type="ECO:0000313" key="21">
    <source>
        <dbReference type="Proteomes" id="UP000245119"/>
    </source>
</evidence>
<reference evidence="20 21" key="1">
    <citation type="submission" date="2018-04" db="EMBL/GenBank/DDBJ databases">
        <title>The genome of golden apple snail Pomacea canaliculata provides insight into stress tolerance and invasive adaptation.</title>
        <authorList>
            <person name="Liu C."/>
            <person name="Liu B."/>
            <person name="Ren Y."/>
            <person name="Zhang Y."/>
            <person name="Wang H."/>
            <person name="Li S."/>
            <person name="Jiang F."/>
            <person name="Yin L."/>
            <person name="Zhang G."/>
            <person name="Qian W."/>
            <person name="Fan W."/>
        </authorList>
    </citation>
    <scope>NUCLEOTIDE SEQUENCE [LARGE SCALE GENOMIC DNA]</scope>
    <source>
        <strain evidence="20">SZHN2017</strain>
        <tissue evidence="20">Muscle</tissue>
    </source>
</reference>
<dbReference type="InterPro" id="IPR043458">
    <property type="entry name" value="GPR158/179"/>
</dbReference>
<organism evidence="20 21">
    <name type="scientific">Pomacea canaliculata</name>
    <name type="common">Golden apple snail</name>
    <dbReference type="NCBI Taxonomy" id="400727"/>
    <lineage>
        <taxon>Eukaryota</taxon>
        <taxon>Metazoa</taxon>
        <taxon>Spiralia</taxon>
        <taxon>Lophotrochozoa</taxon>
        <taxon>Mollusca</taxon>
        <taxon>Gastropoda</taxon>
        <taxon>Caenogastropoda</taxon>
        <taxon>Architaenioglossa</taxon>
        <taxon>Ampullarioidea</taxon>
        <taxon>Ampullariidae</taxon>
        <taxon>Pomacea</taxon>
    </lineage>
</organism>
<dbReference type="PANTHER" id="PTHR32546">
    <property type="entry name" value="G-PROTEIN COUPLED RECEPTOR 158-RELATED"/>
    <property type="match status" value="1"/>
</dbReference>
<evidence type="ECO:0000256" key="11">
    <source>
        <dbReference type="ARBA" id="ARBA00023170"/>
    </source>
</evidence>
<dbReference type="Pfam" id="PF22572">
    <property type="entry name" value="GPR158_179_EC"/>
    <property type="match status" value="1"/>
</dbReference>
<keyword evidence="21" id="KW-1185">Reference proteome</keyword>
<keyword evidence="6 18" id="KW-1133">Transmembrane helix</keyword>
<evidence type="ECO:0000256" key="15">
    <source>
        <dbReference type="ARBA" id="ARBA00023273"/>
    </source>
</evidence>
<comment type="similarity">
    <text evidence="2">Belongs to the G-protein coupled receptor 3 family.</text>
</comment>
<feature type="region of interest" description="Disordered" evidence="17">
    <location>
        <begin position="563"/>
        <end position="627"/>
    </location>
</feature>
<dbReference type="AlphaFoldDB" id="A0A2T7PZX7"/>
<dbReference type="InterPro" id="IPR017978">
    <property type="entry name" value="GPCR_3_C"/>
</dbReference>
<evidence type="ECO:0000256" key="5">
    <source>
        <dbReference type="ARBA" id="ARBA00022729"/>
    </source>
</evidence>
<evidence type="ECO:0000256" key="14">
    <source>
        <dbReference type="ARBA" id="ARBA00023257"/>
    </source>
</evidence>
<feature type="compositionally biased region" description="Basic residues" evidence="17">
    <location>
        <begin position="543"/>
        <end position="554"/>
    </location>
</feature>
<feature type="transmembrane region" description="Helical" evidence="18">
    <location>
        <begin position="311"/>
        <end position="331"/>
    </location>
</feature>
<dbReference type="GO" id="GO:0004930">
    <property type="term" value="F:G protein-coupled receptor activity"/>
    <property type="evidence" value="ECO:0007669"/>
    <property type="project" value="UniProtKB-KW"/>
</dbReference>
<keyword evidence="9 18" id="KW-0472">Membrane</keyword>
<evidence type="ECO:0000256" key="7">
    <source>
        <dbReference type="ARBA" id="ARBA00023018"/>
    </source>
</evidence>
<dbReference type="InterPro" id="IPR054714">
    <property type="entry name" value="GPR158_179_extracellular"/>
</dbReference>
<evidence type="ECO:0000256" key="12">
    <source>
        <dbReference type="ARBA" id="ARBA00023180"/>
    </source>
</evidence>
<keyword evidence="5" id="KW-0732">Signal</keyword>
<evidence type="ECO:0000256" key="1">
    <source>
        <dbReference type="ARBA" id="ARBA00004487"/>
    </source>
</evidence>
<name>A0A2T7PZX7_POMCA</name>
<feature type="transmembrane region" description="Helical" evidence="18">
    <location>
        <begin position="236"/>
        <end position="259"/>
    </location>
</feature>
<evidence type="ECO:0000256" key="2">
    <source>
        <dbReference type="ARBA" id="ARBA00007242"/>
    </source>
</evidence>
<keyword evidence="14" id="KW-0628">Postsynaptic cell membrane</keyword>
<keyword evidence="12" id="KW-0325">Glycoprotein</keyword>
<comment type="caution">
    <text evidence="20">The sequence shown here is derived from an EMBL/GenBank/DDBJ whole genome shotgun (WGS) entry which is preliminary data.</text>
</comment>
<accession>A0A2T7PZX7</accession>
<gene>
    <name evidence="20" type="ORF">C0Q70_01594</name>
</gene>
<keyword evidence="4 18" id="KW-0812">Transmembrane</keyword>
<evidence type="ECO:0000256" key="3">
    <source>
        <dbReference type="ARBA" id="ARBA00022475"/>
    </source>
</evidence>
<feature type="transmembrane region" description="Helical" evidence="18">
    <location>
        <begin position="434"/>
        <end position="455"/>
    </location>
</feature>
<dbReference type="EMBL" id="PZQS01000001">
    <property type="protein sequence ID" value="PVD38969.1"/>
    <property type="molecule type" value="Genomic_DNA"/>
</dbReference>